<dbReference type="Proteomes" id="UP000198908">
    <property type="component" value="Unassembled WGS sequence"/>
</dbReference>
<evidence type="ECO:0000313" key="5">
    <source>
        <dbReference type="Proteomes" id="UP000198908"/>
    </source>
</evidence>
<evidence type="ECO:0000313" key="4">
    <source>
        <dbReference type="EMBL" id="SDC74639.1"/>
    </source>
</evidence>
<feature type="domain" description="Insertion element IS402-like" evidence="3">
    <location>
        <begin position="20"/>
        <end position="92"/>
    </location>
</feature>
<keyword evidence="5" id="KW-1185">Reference proteome</keyword>
<accession>A0A1G6P3K2</accession>
<dbReference type="PANTHER" id="PTHR30007">
    <property type="entry name" value="PHP DOMAIN PROTEIN"/>
    <property type="match status" value="1"/>
</dbReference>
<dbReference type="InterPro" id="IPR025161">
    <property type="entry name" value="IS402-like_dom"/>
</dbReference>
<dbReference type="NCBIfam" id="NF033580">
    <property type="entry name" value="transpos_IS5_3"/>
    <property type="match status" value="1"/>
</dbReference>
<keyword evidence="1" id="KW-0812">Transmembrane</keyword>
<sequence>MRLDQVSWLDGKRKPYPTDVSNEEWSFAAPYLTLMNKDAPQRRYELREMFNALRWVVRAGAPWRMLPNDFPPWELVYQQTQRWIQAGCFEAMVNDLRSIIRVAQGRKGQPSAVILDGRTLQSTCESGPRAGYDGYKRKRGSKVHMAVDTLGQLLAVHITPANEQERAQVGALARQVQAVTGQTVRIAFADQGYTGEEPAQAALDEGIELEVIKLPEVKKGFVLLPRRWVVERSFGWLNRFRRLARDYERLPETLAGLHFVVFTVLMLVHFANLSKSA</sequence>
<dbReference type="AlphaFoldDB" id="A0A1G6P3K2"/>
<organism evidence="4 5">
    <name type="scientific">Paraburkholderia lycopersici</name>
    <dbReference type="NCBI Taxonomy" id="416944"/>
    <lineage>
        <taxon>Bacteria</taxon>
        <taxon>Pseudomonadati</taxon>
        <taxon>Pseudomonadota</taxon>
        <taxon>Betaproteobacteria</taxon>
        <taxon>Burkholderiales</taxon>
        <taxon>Burkholderiaceae</taxon>
        <taxon>Paraburkholderia</taxon>
    </lineage>
</organism>
<feature type="domain" description="Transposase IS4-like" evidence="2">
    <location>
        <begin position="109"/>
        <end position="260"/>
    </location>
</feature>
<protein>
    <submittedName>
        <fullName evidence="4">Transposase</fullName>
    </submittedName>
</protein>
<dbReference type="GO" id="GO:0003677">
    <property type="term" value="F:DNA binding"/>
    <property type="evidence" value="ECO:0007669"/>
    <property type="project" value="InterPro"/>
</dbReference>
<dbReference type="GO" id="GO:0006313">
    <property type="term" value="P:DNA transposition"/>
    <property type="evidence" value="ECO:0007669"/>
    <property type="project" value="InterPro"/>
</dbReference>
<dbReference type="PANTHER" id="PTHR30007:SF0">
    <property type="entry name" value="TRANSPOSASE"/>
    <property type="match status" value="1"/>
</dbReference>
<evidence type="ECO:0000259" key="2">
    <source>
        <dbReference type="Pfam" id="PF01609"/>
    </source>
</evidence>
<reference evidence="5" key="1">
    <citation type="submission" date="2016-09" db="EMBL/GenBank/DDBJ databases">
        <authorList>
            <person name="Varghese N."/>
            <person name="Submissions S."/>
        </authorList>
    </citation>
    <scope>NUCLEOTIDE SEQUENCE [LARGE SCALE GENOMIC DNA]</scope>
    <source>
        <strain evidence="5">TNe-862</strain>
    </source>
</reference>
<gene>
    <name evidence="4" type="ORF">SAMN05421548_11014</name>
</gene>
<feature type="transmembrane region" description="Helical" evidence="1">
    <location>
        <begin position="250"/>
        <end position="271"/>
    </location>
</feature>
<dbReference type="Pfam" id="PF13340">
    <property type="entry name" value="DUF4096"/>
    <property type="match status" value="1"/>
</dbReference>
<keyword evidence="1" id="KW-1133">Transmembrane helix</keyword>
<evidence type="ECO:0000259" key="3">
    <source>
        <dbReference type="Pfam" id="PF13340"/>
    </source>
</evidence>
<proteinExistence type="predicted"/>
<evidence type="ECO:0000256" key="1">
    <source>
        <dbReference type="SAM" id="Phobius"/>
    </source>
</evidence>
<dbReference type="Pfam" id="PF01609">
    <property type="entry name" value="DDE_Tnp_1"/>
    <property type="match status" value="1"/>
</dbReference>
<dbReference type="STRING" id="416944.SAMN05421548_11014"/>
<name>A0A1G6P3K2_9BURK</name>
<dbReference type="GO" id="GO:0004803">
    <property type="term" value="F:transposase activity"/>
    <property type="evidence" value="ECO:0007669"/>
    <property type="project" value="InterPro"/>
</dbReference>
<dbReference type="InterPro" id="IPR002559">
    <property type="entry name" value="Transposase_11"/>
</dbReference>
<dbReference type="EMBL" id="FMYQ01000010">
    <property type="protein sequence ID" value="SDC74639.1"/>
    <property type="molecule type" value="Genomic_DNA"/>
</dbReference>
<keyword evidence="1" id="KW-0472">Membrane</keyword>